<comment type="caution">
    <text evidence="12">The sequence shown here is derived from an EMBL/GenBank/DDBJ whole genome shotgun (WGS) entry which is preliminary data.</text>
</comment>
<keyword evidence="4" id="KW-0479">Metal-binding</keyword>
<evidence type="ECO:0000256" key="1">
    <source>
        <dbReference type="ARBA" id="ARBA00006521"/>
    </source>
</evidence>
<keyword evidence="13" id="KW-1185">Reference proteome</keyword>
<keyword evidence="6" id="KW-0378">Hydrolase</keyword>
<dbReference type="Pfam" id="PF03167">
    <property type="entry name" value="UDG"/>
    <property type="match status" value="1"/>
</dbReference>
<keyword evidence="9" id="KW-0234">DNA repair</keyword>
<dbReference type="SUPFAM" id="SSF52141">
    <property type="entry name" value="Uracil-DNA glycosylase-like"/>
    <property type="match status" value="1"/>
</dbReference>
<dbReference type="EMBL" id="BAAAFZ010000025">
    <property type="protein sequence ID" value="GAA0582208.1"/>
    <property type="molecule type" value="Genomic_DNA"/>
</dbReference>
<dbReference type="PANTHER" id="PTHR33693">
    <property type="entry name" value="TYPE-5 URACIL-DNA GLYCOSYLASE"/>
    <property type="match status" value="1"/>
</dbReference>
<evidence type="ECO:0000256" key="3">
    <source>
        <dbReference type="ARBA" id="ARBA00022485"/>
    </source>
</evidence>
<evidence type="ECO:0000313" key="13">
    <source>
        <dbReference type="Proteomes" id="UP001501588"/>
    </source>
</evidence>
<dbReference type="PANTHER" id="PTHR33693:SF9">
    <property type="entry name" value="TYPE-4 URACIL-DNA GLYCOSYLASE"/>
    <property type="match status" value="1"/>
</dbReference>
<dbReference type="NCBIfam" id="TIGR03915">
    <property type="entry name" value="SAM_7_link_chp"/>
    <property type="match status" value="1"/>
</dbReference>
<evidence type="ECO:0000256" key="8">
    <source>
        <dbReference type="ARBA" id="ARBA00023014"/>
    </source>
</evidence>
<feature type="domain" description="Uracil-DNA glycosylase-like" evidence="11">
    <location>
        <begin position="396"/>
        <end position="556"/>
    </location>
</feature>
<comment type="similarity">
    <text evidence="1">Belongs to the uracil-DNA glycosylase (UDG) superfamily. Type 4 (UDGa) family.</text>
</comment>
<evidence type="ECO:0000313" key="12">
    <source>
        <dbReference type="EMBL" id="GAA0582208.1"/>
    </source>
</evidence>
<evidence type="ECO:0000256" key="2">
    <source>
        <dbReference type="ARBA" id="ARBA00019403"/>
    </source>
</evidence>
<name>A0ABP3Q3J4_9PROT</name>
<feature type="region of interest" description="Disordered" evidence="10">
    <location>
        <begin position="39"/>
        <end position="122"/>
    </location>
</feature>
<dbReference type="InterPro" id="IPR036895">
    <property type="entry name" value="Uracil-DNA_glycosylase-like_sf"/>
</dbReference>
<gene>
    <name evidence="12" type="ORF">GCM10009416_20790</name>
</gene>
<dbReference type="CDD" id="cd10030">
    <property type="entry name" value="UDG-F4_TTUDGA_SPO1dp_like"/>
    <property type="match status" value="1"/>
</dbReference>
<dbReference type="Proteomes" id="UP001501588">
    <property type="component" value="Unassembled WGS sequence"/>
</dbReference>
<evidence type="ECO:0000256" key="5">
    <source>
        <dbReference type="ARBA" id="ARBA00022763"/>
    </source>
</evidence>
<keyword evidence="3" id="KW-0004">4Fe-4S</keyword>
<protein>
    <recommendedName>
        <fullName evidence="2">Type-4 uracil-DNA glycosylase</fullName>
    </recommendedName>
</protein>
<evidence type="ECO:0000256" key="10">
    <source>
        <dbReference type="SAM" id="MobiDB-lite"/>
    </source>
</evidence>
<keyword evidence="8" id="KW-0411">Iron-sulfur</keyword>
<evidence type="ECO:0000256" key="7">
    <source>
        <dbReference type="ARBA" id="ARBA00023004"/>
    </source>
</evidence>
<dbReference type="NCBIfam" id="TIGR03914">
    <property type="entry name" value="UDG_fam_dom"/>
    <property type="match status" value="1"/>
</dbReference>
<proteinExistence type="inferred from homology"/>
<evidence type="ECO:0000256" key="6">
    <source>
        <dbReference type="ARBA" id="ARBA00022801"/>
    </source>
</evidence>
<dbReference type="InterPro" id="IPR025404">
    <property type="entry name" value="DUF4130"/>
</dbReference>
<sequence>MQRIGAILAGPADFPGWRAQARRLLAAGVPPEAVEWRAPGDQPGLFGTAPVPDVPATLATTTGRGGYLSESGNLLPPPGGTSSEHDNTARFPAGDPSGCRDGAHPSAGDLSECRTGASEPGRSVPVATVPRAFVDLSETAIRHRDPERFALLYRVLWRLAHGEPALMRVATDPDVARLEAMAKAVRRDAHKMHAFVRFREISTEDGPRFVSWFEPEHHILEAEAGFFVRRFASMRWSILTPRASAHWDGEALAIGPGARRSDAPPEDAQEDLWRAYYASIFNPARLKPGAMRAEMPVKYWRNLPEARLIPSLIAEAPRRAAAMVERGASAPAPRRQRNIHLPAQPVAASDVTTAMPADLFAASAADPKEALAALRAEMLALNSLPPWTAEATQMVFGEGPVGAPLLFVGEQPGDEEDIAGRPFVGPAGRLFNKALEEAGIGRTETYVTNAVKHFKFKPTGRRRLHQSPDAGDIAYYRPFLKREIDLVGPQLVVTLGATALRAMTGKPLAINKTRGEVLPVADGPPIFPTVHPSYLLRLPDPDSKAREYERFVADLRRAHREVA</sequence>
<dbReference type="SMART" id="SM00986">
    <property type="entry name" value="UDG"/>
    <property type="match status" value="1"/>
</dbReference>
<keyword evidence="7" id="KW-0408">Iron</keyword>
<dbReference type="Pfam" id="PF13566">
    <property type="entry name" value="DUF4130"/>
    <property type="match status" value="1"/>
</dbReference>
<dbReference type="InterPro" id="IPR023875">
    <property type="entry name" value="DNA_repair_put"/>
</dbReference>
<evidence type="ECO:0000259" key="11">
    <source>
        <dbReference type="SMART" id="SM00986"/>
    </source>
</evidence>
<dbReference type="SMART" id="SM00987">
    <property type="entry name" value="UreE_C"/>
    <property type="match status" value="1"/>
</dbReference>
<organism evidence="12 13">
    <name type="scientific">Craurococcus roseus</name>
    <dbReference type="NCBI Taxonomy" id="77585"/>
    <lineage>
        <taxon>Bacteria</taxon>
        <taxon>Pseudomonadati</taxon>
        <taxon>Pseudomonadota</taxon>
        <taxon>Alphaproteobacteria</taxon>
        <taxon>Acetobacterales</taxon>
        <taxon>Acetobacteraceae</taxon>
        <taxon>Craurococcus</taxon>
    </lineage>
</organism>
<dbReference type="InterPro" id="IPR005273">
    <property type="entry name" value="Ura-DNA_glyco_family4"/>
</dbReference>
<dbReference type="Gene3D" id="3.40.470.10">
    <property type="entry name" value="Uracil-DNA glycosylase-like domain"/>
    <property type="match status" value="1"/>
</dbReference>
<dbReference type="InterPro" id="IPR051536">
    <property type="entry name" value="UDG_Type-4/5"/>
</dbReference>
<accession>A0ABP3Q3J4</accession>
<dbReference type="RefSeq" id="WP_343895215.1">
    <property type="nucleotide sequence ID" value="NZ_BAAAFZ010000025.1"/>
</dbReference>
<evidence type="ECO:0000256" key="9">
    <source>
        <dbReference type="ARBA" id="ARBA00023204"/>
    </source>
</evidence>
<reference evidence="13" key="1">
    <citation type="journal article" date="2019" name="Int. J. Syst. Evol. Microbiol.">
        <title>The Global Catalogue of Microorganisms (GCM) 10K type strain sequencing project: providing services to taxonomists for standard genome sequencing and annotation.</title>
        <authorList>
            <consortium name="The Broad Institute Genomics Platform"/>
            <consortium name="The Broad Institute Genome Sequencing Center for Infectious Disease"/>
            <person name="Wu L."/>
            <person name="Ma J."/>
        </authorList>
    </citation>
    <scope>NUCLEOTIDE SEQUENCE [LARGE SCALE GENOMIC DNA]</scope>
    <source>
        <strain evidence="13">JCM 9933</strain>
    </source>
</reference>
<keyword evidence="5" id="KW-0227">DNA damage</keyword>
<evidence type="ECO:0000256" key="4">
    <source>
        <dbReference type="ARBA" id="ARBA00022723"/>
    </source>
</evidence>
<dbReference type="InterPro" id="IPR005122">
    <property type="entry name" value="Uracil-DNA_glycosylase-like"/>
</dbReference>